<dbReference type="Proteomes" id="UP000015101">
    <property type="component" value="Unassembled WGS sequence"/>
</dbReference>
<gene>
    <name evidence="2" type="primary">20199840</name>
    <name evidence="1" type="ORF">HELRODRAFT_162938</name>
</gene>
<name>T1ETE0_HELRO</name>
<protein>
    <submittedName>
        <fullName evidence="1 2">Uncharacterized protein</fullName>
    </submittedName>
</protein>
<reference evidence="3" key="1">
    <citation type="submission" date="2012-12" db="EMBL/GenBank/DDBJ databases">
        <authorList>
            <person name="Hellsten U."/>
            <person name="Grimwood J."/>
            <person name="Chapman J.A."/>
            <person name="Shapiro H."/>
            <person name="Aerts A."/>
            <person name="Otillar R.P."/>
            <person name="Terry A.Y."/>
            <person name="Boore J.L."/>
            <person name="Simakov O."/>
            <person name="Marletaz F."/>
            <person name="Cho S.-J."/>
            <person name="Edsinger-Gonzales E."/>
            <person name="Havlak P."/>
            <person name="Kuo D.-H."/>
            <person name="Larsson T."/>
            <person name="Lv J."/>
            <person name="Arendt D."/>
            <person name="Savage R."/>
            <person name="Osoegawa K."/>
            <person name="de Jong P."/>
            <person name="Lindberg D.R."/>
            <person name="Seaver E.C."/>
            <person name="Weisblat D.A."/>
            <person name="Putnam N.H."/>
            <person name="Grigoriev I.V."/>
            <person name="Rokhsar D.S."/>
        </authorList>
    </citation>
    <scope>NUCLEOTIDE SEQUENCE</scope>
</reference>
<dbReference type="KEGG" id="hro:HELRODRAFT_162938"/>
<keyword evidence="3" id="KW-1185">Reference proteome</keyword>
<evidence type="ECO:0000313" key="1">
    <source>
        <dbReference type="EMBL" id="ESN99391.1"/>
    </source>
</evidence>
<evidence type="ECO:0000313" key="3">
    <source>
        <dbReference type="Proteomes" id="UP000015101"/>
    </source>
</evidence>
<dbReference type="GeneID" id="20199840"/>
<sequence>MTGVNKVLHIGRRLVNELLHIDLYIILCSSLCFSRNPLVSSDFWRNLYRYRLCPFKASNQFFRSKNARTEIDGKYLLRLLHRLSKWLTNNGRTSWWLGNNLHSSRAIETKQQDNYQSTE</sequence>
<dbReference type="EMBL" id="KB097143">
    <property type="protein sequence ID" value="ESN99391.1"/>
    <property type="molecule type" value="Genomic_DNA"/>
</dbReference>
<dbReference type="CTD" id="20199840"/>
<dbReference type="EnsemblMetazoa" id="HelroT162938">
    <property type="protein sequence ID" value="HelroP162938"/>
    <property type="gene ID" value="HelroG162938"/>
</dbReference>
<dbReference type="EMBL" id="AMQM01001231">
    <property type="status" value="NOT_ANNOTATED_CDS"/>
    <property type="molecule type" value="Genomic_DNA"/>
</dbReference>
<reference evidence="1 3" key="2">
    <citation type="journal article" date="2013" name="Nature">
        <title>Insights into bilaterian evolution from three spiralian genomes.</title>
        <authorList>
            <person name="Simakov O."/>
            <person name="Marletaz F."/>
            <person name="Cho S.J."/>
            <person name="Edsinger-Gonzales E."/>
            <person name="Havlak P."/>
            <person name="Hellsten U."/>
            <person name="Kuo D.H."/>
            <person name="Larsson T."/>
            <person name="Lv J."/>
            <person name="Arendt D."/>
            <person name="Savage R."/>
            <person name="Osoegawa K."/>
            <person name="de Jong P."/>
            <person name="Grimwood J."/>
            <person name="Chapman J.A."/>
            <person name="Shapiro H."/>
            <person name="Aerts A."/>
            <person name="Otillar R.P."/>
            <person name="Terry A.Y."/>
            <person name="Boore J.L."/>
            <person name="Grigoriev I.V."/>
            <person name="Lindberg D.R."/>
            <person name="Seaver E.C."/>
            <person name="Weisblat D.A."/>
            <person name="Putnam N.H."/>
            <person name="Rokhsar D.S."/>
        </authorList>
    </citation>
    <scope>NUCLEOTIDE SEQUENCE</scope>
</reference>
<evidence type="ECO:0000313" key="2">
    <source>
        <dbReference type="EnsemblMetazoa" id="HelroP162938"/>
    </source>
</evidence>
<organism evidence="2 3">
    <name type="scientific">Helobdella robusta</name>
    <name type="common">Californian leech</name>
    <dbReference type="NCBI Taxonomy" id="6412"/>
    <lineage>
        <taxon>Eukaryota</taxon>
        <taxon>Metazoa</taxon>
        <taxon>Spiralia</taxon>
        <taxon>Lophotrochozoa</taxon>
        <taxon>Annelida</taxon>
        <taxon>Clitellata</taxon>
        <taxon>Hirudinea</taxon>
        <taxon>Rhynchobdellida</taxon>
        <taxon>Glossiphoniidae</taxon>
        <taxon>Helobdella</taxon>
    </lineage>
</organism>
<dbReference type="AlphaFoldDB" id="T1ETE0"/>
<dbReference type="RefSeq" id="XP_009023235.1">
    <property type="nucleotide sequence ID" value="XM_009024987.1"/>
</dbReference>
<dbReference type="HOGENOM" id="CLU_2063998_0_0_1"/>
<reference evidence="2" key="3">
    <citation type="submission" date="2015-06" db="UniProtKB">
        <authorList>
            <consortium name="EnsemblMetazoa"/>
        </authorList>
    </citation>
    <scope>IDENTIFICATION</scope>
</reference>
<dbReference type="InParanoid" id="T1ETE0"/>
<accession>T1ETE0</accession>
<proteinExistence type="predicted"/>